<organism evidence="2 3">
    <name type="scientific">Citrus x changshan-huyou</name>
    <dbReference type="NCBI Taxonomy" id="2935761"/>
    <lineage>
        <taxon>Eukaryota</taxon>
        <taxon>Viridiplantae</taxon>
        <taxon>Streptophyta</taxon>
        <taxon>Embryophyta</taxon>
        <taxon>Tracheophyta</taxon>
        <taxon>Spermatophyta</taxon>
        <taxon>Magnoliopsida</taxon>
        <taxon>eudicotyledons</taxon>
        <taxon>Gunneridae</taxon>
        <taxon>Pentapetalae</taxon>
        <taxon>rosids</taxon>
        <taxon>malvids</taxon>
        <taxon>Sapindales</taxon>
        <taxon>Rutaceae</taxon>
        <taxon>Aurantioideae</taxon>
        <taxon>Citrus</taxon>
    </lineage>
</organism>
<keyword evidence="3" id="KW-1185">Reference proteome</keyword>
<accession>A0AAP0MPU0</accession>
<evidence type="ECO:0000256" key="1">
    <source>
        <dbReference type="SAM" id="Phobius"/>
    </source>
</evidence>
<evidence type="ECO:0000313" key="3">
    <source>
        <dbReference type="Proteomes" id="UP001428341"/>
    </source>
</evidence>
<feature type="transmembrane region" description="Helical" evidence="1">
    <location>
        <begin position="6"/>
        <end position="27"/>
    </location>
</feature>
<keyword evidence="1" id="KW-0812">Transmembrane</keyword>
<keyword evidence="1" id="KW-1133">Transmembrane helix</keyword>
<gene>
    <name evidence="2" type="ORF">WN944_006896</name>
</gene>
<dbReference type="EMBL" id="JBCGBO010000003">
    <property type="protein sequence ID" value="KAK9214896.1"/>
    <property type="molecule type" value="Genomic_DNA"/>
</dbReference>
<dbReference type="AlphaFoldDB" id="A0AAP0MPU0"/>
<keyword evidence="1" id="KW-0472">Membrane</keyword>
<evidence type="ECO:0000313" key="2">
    <source>
        <dbReference type="EMBL" id="KAK9214896.1"/>
    </source>
</evidence>
<comment type="caution">
    <text evidence="2">The sequence shown here is derived from an EMBL/GenBank/DDBJ whole genome shotgun (WGS) entry which is preliminary data.</text>
</comment>
<feature type="transmembrane region" description="Helical" evidence="1">
    <location>
        <begin position="48"/>
        <end position="69"/>
    </location>
</feature>
<protein>
    <submittedName>
        <fullName evidence="2">Uncharacterized protein</fullName>
    </submittedName>
</protein>
<name>A0AAP0MPU0_9ROSI</name>
<proteinExistence type="predicted"/>
<dbReference type="Proteomes" id="UP001428341">
    <property type="component" value="Unassembled WGS sequence"/>
</dbReference>
<sequence>MVAVLLHARVHAWHLISHSIAVQVILVRQTNALQQITLRFSRLSAPRLTVMLMMISLVHLPVLVGLTMLSPSAHDNFLRRYLCALLENKRFCIKL</sequence>
<reference evidence="2 3" key="1">
    <citation type="submission" date="2024-05" db="EMBL/GenBank/DDBJ databases">
        <title>Haplotype-resolved chromosome-level genome assembly of Huyou (Citrus changshanensis).</title>
        <authorList>
            <person name="Miao C."/>
            <person name="Chen W."/>
            <person name="Wu Y."/>
            <person name="Wang L."/>
            <person name="Zhao S."/>
            <person name="Grierson D."/>
            <person name="Xu C."/>
            <person name="Chen K."/>
        </authorList>
    </citation>
    <scope>NUCLEOTIDE SEQUENCE [LARGE SCALE GENOMIC DNA]</scope>
    <source>
        <strain evidence="2">01-14</strain>
        <tissue evidence="2">Leaf</tissue>
    </source>
</reference>